<evidence type="ECO:0000313" key="4">
    <source>
        <dbReference type="EMBL" id="CAB3243601.1"/>
    </source>
</evidence>
<dbReference type="EMBL" id="CADEBD010000280">
    <property type="protein sequence ID" value="CAB3228038.1"/>
    <property type="molecule type" value="Genomic_DNA"/>
</dbReference>
<name>A0A8S0Z805_ARCPL</name>
<reference evidence="5 6" key="1">
    <citation type="submission" date="2020-04" db="EMBL/GenBank/DDBJ databases">
        <authorList>
            <person name="Wallbank WR R."/>
            <person name="Pardo Diaz C."/>
            <person name="Kozak K."/>
            <person name="Martin S."/>
            <person name="Jiggins C."/>
            <person name="Moest M."/>
            <person name="Warren A I."/>
            <person name="Byers J.R.P. K."/>
            <person name="Montejo-Kovacevich G."/>
            <person name="Yen C E."/>
        </authorList>
    </citation>
    <scope>NUCLEOTIDE SEQUENCE [LARGE SCALE GENOMIC DNA]</scope>
</reference>
<comment type="caution">
    <text evidence="3">The sequence shown here is derived from an EMBL/GenBank/DDBJ whole genome shotgun (WGS) entry which is preliminary data.</text>
</comment>
<evidence type="ECO:0000313" key="6">
    <source>
        <dbReference type="Proteomes" id="UP000494256"/>
    </source>
</evidence>
<dbReference type="OrthoDB" id="7314613at2759"/>
<feature type="region of interest" description="Disordered" evidence="1">
    <location>
        <begin position="77"/>
        <end position="142"/>
    </location>
</feature>
<protein>
    <submittedName>
        <fullName evidence="3">Uncharacterized protein</fullName>
    </submittedName>
</protein>
<keyword evidence="2" id="KW-0812">Transmembrane</keyword>
<evidence type="ECO:0000313" key="5">
    <source>
        <dbReference type="Proteomes" id="UP000494106"/>
    </source>
</evidence>
<dbReference type="Proteomes" id="UP000494106">
    <property type="component" value="Unassembled WGS sequence"/>
</dbReference>
<dbReference type="AlphaFoldDB" id="A0A8S0Z805"/>
<evidence type="ECO:0000313" key="3">
    <source>
        <dbReference type="EMBL" id="CAB3228038.1"/>
    </source>
</evidence>
<organism evidence="3 6">
    <name type="scientific">Arctia plantaginis</name>
    <name type="common">Wood tiger moth</name>
    <name type="synonym">Phalaena plantaginis</name>
    <dbReference type="NCBI Taxonomy" id="874455"/>
    <lineage>
        <taxon>Eukaryota</taxon>
        <taxon>Metazoa</taxon>
        <taxon>Ecdysozoa</taxon>
        <taxon>Arthropoda</taxon>
        <taxon>Hexapoda</taxon>
        <taxon>Insecta</taxon>
        <taxon>Pterygota</taxon>
        <taxon>Neoptera</taxon>
        <taxon>Endopterygota</taxon>
        <taxon>Lepidoptera</taxon>
        <taxon>Glossata</taxon>
        <taxon>Ditrysia</taxon>
        <taxon>Noctuoidea</taxon>
        <taxon>Erebidae</taxon>
        <taxon>Arctiinae</taxon>
        <taxon>Arctia</taxon>
    </lineage>
</organism>
<feature type="compositionally biased region" description="Basic and acidic residues" evidence="1">
    <location>
        <begin position="17"/>
        <end position="31"/>
    </location>
</feature>
<keyword evidence="2" id="KW-1133">Transmembrane helix</keyword>
<feature type="region of interest" description="Disordered" evidence="1">
    <location>
        <begin position="10"/>
        <end position="31"/>
    </location>
</feature>
<evidence type="ECO:0000256" key="1">
    <source>
        <dbReference type="SAM" id="MobiDB-lite"/>
    </source>
</evidence>
<dbReference type="Proteomes" id="UP000494256">
    <property type="component" value="Unassembled WGS sequence"/>
</dbReference>
<sequence>MCDCAETFRRKSCPRPGGEEPDSRSSPDRPDRNKAVLLAFSALLCGLFGFMLYSLDRRTIKKILTMLGLGFLIAQPTKSEPHKPCIPRPNPCLKRPDPSEPKVVSDSPVPKTCKCREKKPSTCDAPPSPPPSCLPPPPPPEKKCQCCPNS</sequence>
<accession>A0A8S0Z805</accession>
<keyword evidence="2" id="KW-0472">Membrane</keyword>
<dbReference type="EMBL" id="CADEBC010000519">
    <property type="protein sequence ID" value="CAB3243601.1"/>
    <property type="molecule type" value="Genomic_DNA"/>
</dbReference>
<feature type="compositionally biased region" description="Pro residues" evidence="1">
    <location>
        <begin position="126"/>
        <end position="139"/>
    </location>
</feature>
<feature type="transmembrane region" description="Helical" evidence="2">
    <location>
        <begin position="35"/>
        <end position="55"/>
    </location>
</feature>
<proteinExistence type="predicted"/>
<keyword evidence="5" id="KW-1185">Reference proteome</keyword>
<evidence type="ECO:0000256" key="2">
    <source>
        <dbReference type="SAM" id="Phobius"/>
    </source>
</evidence>
<gene>
    <name evidence="3" type="ORF">APLA_LOCUS3316</name>
    <name evidence="4" type="ORF">APLA_LOCUS9562</name>
</gene>